<keyword evidence="11" id="KW-1185">Reference proteome</keyword>
<evidence type="ECO:0000256" key="8">
    <source>
        <dbReference type="PIRNR" id="PIRNR018472"/>
    </source>
</evidence>
<keyword evidence="5 8" id="KW-0133">Cell shape</keyword>
<comment type="caution">
    <text evidence="10">The sequence shown here is derived from an EMBL/GenBank/DDBJ whole genome shotgun (WGS) entry which is preliminary data.</text>
</comment>
<dbReference type="Pfam" id="PF04093">
    <property type="entry name" value="MreD"/>
    <property type="match status" value="1"/>
</dbReference>
<protein>
    <recommendedName>
        <fullName evidence="8">Rod shape-determining protein MreD</fullName>
    </recommendedName>
</protein>
<evidence type="ECO:0000256" key="2">
    <source>
        <dbReference type="ARBA" id="ARBA00007776"/>
    </source>
</evidence>
<keyword evidence="3 8" id="KW-1003">Cell membrane</keyword>
<evidence type="ECO:0000256" key="9">
    <source>
        <dbReference type="SAM" id="Phobius"/>
    </source>
</evidence>
<comment type="subcellular location">
    <subcellularLocation>
        <location evidence="8">Cell inner membrane</location>
    </subcellularLocation>
    <subcellularLocation>
        <location evidence="1">Cell membrane</location>
        <topology evidence="1">Multi-pass membrane protein</topology>
    </subcellularLocation>
</comment>
<evidence type="ECO:0000256" key="6">
    <source>
        <dbReference type="ARBA" id="ARBA00022989"/>
    </source>
</evidence>
<evidence type="ECO:0000313" key="11">
    <source>
        <dbReference type="Proteomes" id="UP001157353"/>
    </source>
</evidence>
<keyword evidence="4 9" id="KW-0812">Transmembrane</keyword>
<dbReference type="PIRSF" id="PIRSF018472">
    <property type="entry name" value="MreD_proteobac"/>
    <property type="match status" value="1"/>
</dbReference>
<evidence type="ECO:0000256" key="1">
    <source>
        <dbReference type="ARBA" id="ARBA00004651"/>
    </source>
</evidence>
<dbReference type="EMBL" id="BSPQ01000002">
    <property type="protein sequence ID" value="GLS89809.1"/>
    <property type="molecule type" value="Genomic_DNA"/>
</dbReference>
<accession>A0ABQ6DXD0</accession>
<feature type="transmembrane region" description="Helical" evidence="9">
    <location>
        <begin position="6"/>
        <end position="29"/>
    </location>
</feature>
<dbReference type="InterPro" id="IPR007227">
    <property type="entry name" value="Cell_shape_determining_MreD"/>
</dbReference>
<feature type="transmembrane region" description="Helical" evidence="9">
    <location>
        <begin position="36"/>
        <end position="60"/>
    </location>
</feature>
<evidence type="ECO:0000256" key="5">
    <source>
        <dbReference type="ARBA" id="ARBA00022960"/>
    </source>
</evidence>
<evidence type="ECO:0000256" key="3">
    <source>
        <dbReference type="ARBA" id="ARBA00022475"/>
    </source>
</evidence>
<feature type="transmembrane region" description="Helical" evidence="9">
    <location>
        <begin position="66"/>
        <end position="86"/>
    </location>
</feature>
<gene>
    <name evidence="10" type="primary">mreD</name>
    <name evidence="10" type="ORF">GCM10007916_08760</name>
</gene>
<dbReference type="Proteomes" id="UP001157353">
    <property type="component" value="Unassembled WGS sequence"/>
</dbReference>
<dbReference type="NCBIfam" id="TIGR03426">
    <property type="entry name" value="shape_MreD"/>
    <property type="match status" value="1"/>
</dbReference>
<reference evidence="11" key="1">
    <citation type="journal article" date="2019" name="Int. J. Syst. Evol. Microbiol.">
        <title>The Global Catalogue of Microorganisms (GCM) 10K type strain sequencing project: providing services to taxonomists for standard genome sequencing and annotation.</title>
        <authorList>
            <consortium name="The Broad Institute Genomics Platform"/>
            <consortium name="The Broad Institute Genome Sequencing Center for Infectious Disease"/>
            <person name="Wu L."/>
            <person name="Ma J."/>
        </authorList>
    </citation>
    <scope>NUCLEOTIDE SEQUENCE [LARGE SCALE GENOMIC DNA]</scope>
    <source>
        <strain evidence="11">NBRC 103166</strain>
    </source>
</reference>
<name>A0ABQ6DXD0_9GAMM</name>
<evidence type="ECO:0000256" key="7">
    <source>
        <dbReference type="ARBA" id="ARBA00023136"/>
    </source>
</evidence>
<dbReference type="PANTHER" id="PTHR37484">
    <property type="entry name" value="ROD SHAPE-DETERMINING PROTEIN MRED"/>
    <property type="match status" value="1"/>
</dbReference>
<proteinExistence type="inferred from homology"/>
<comment type="function">
    <text evidence="8">Involved in formation of the rod shape of the cell. May also contribute to regulation of formation of penicillin-binding proteins.</text>
</comment>
<keyword evidence="8" id="KW-0997">Cell inner membrane</keyword>
<feature type="transmembrane region" description="Helical" evidence="9">
    <location>
        <begin position="132"/>
        <end position="153"/>
    </location>
</feature>
<keyword evidence="6 9" id="KW-1133">Transmembrane helix</keyword>
<dbReference type="RefSeq" id="WP_284202934.1">
    <property type="nucleotide sequence ID" value="NZ_BSPQ01000002.1"/>
</dbReference>
<evidence type="ECO:0000256" key="4">
    <source>
        <dbReference type="ARBA" id="ARBA00022692"/>
    </source>
</evidence>
<comment type="similarity">
    <text evidence="2 8">Belongs to the MreD family.</text>
</comment>
<evidence type="ECO:0000313" key="10">
    <source>
        <dbReference type="EMBL" id="GLS89809.1"/>
    </source>
</evidence>
<sequence length="160" mass="18912">MSLLSSYRVIYSTFIVGLLGAIYPLPIFLNAFRPDWLVLIIFYWVLALPHRVSIVHAFILGLLLDLLLGSTLGTHALLFSLLAYVVSMNYQRFRYFTIVQTTLLVGLFVLITKLALYWLASSLQEIVLHKHYFWSIFTSMLIWPWFFFFMRYLRQRFKVT</sequence>
<feature type="transmembrane region" description="Helical" evidence="9">
    <location>
        <begin position="98"/>
        <end position="120"/>
    </location>
</feature>
<dbReference type="InterPro" id="IPR026034">
    <property type="entry name" value="MreD_proteobac"/>
</dbReference>
<keyword evidence="7 8" id="KW-0472">Membrane</keyword>
<organism evidence="10 11">
    <name type="scientific">Psychromonas marina</name>
    <dbReference type="NCBI Taxonomy" id="88364"/>
    <lineage>
        <taxon>Bacteria</taxon>
        <taxon>Pseudomonadati</taxon>
        <taxon>Pseudomonadota</taxon>
        <taxon>Gammaproteobacteria</taxon>
        <taxon>Alteromonadales</taxon>
        <taxon>Psychromonadaceae</taxon>
        <taxon>Psychromonas</taxon>
    </lineage>
</organism>
<dbReference type="PANTHER" id="PTHR37484:SF1">
    <property type="entry name" value="ROD SHAPE-DETERMINING PROTEIN MRED"/>
    <property type="match status" value="1"/>
</dbReference>